<evidence type="ECO:0000256" key="4">
    <source>
        <dbReference type="ARBA" id="ARBA00022519"/>
    </source>
</evidence>
<dbReference type="InterPro" id="IPR000515">
    <property type="entry name" value="MetI-like"/>
</dbReference>
<evidence type="ECO:0000313" key="11">
    <source>
        <dbReference type="EMBL" id="WPR89660.1"/>
    </source>
</evidence>
<feature type="transmembrane region" description="Helical" evidence="8">
    <location>
        <begin position="377"/>
        <end position="404"/>
    </location>
</feature>
<feature type="region of interest" description="Disordered" evidence="9">
    <location>
        <begin position="1"/>
        <end position="33"/>
    </location>
</feature>
<dbReference type="Pfam" id="PF00528">
    <property type="entry name" value="BPD_transp_1"/>
    <property type="match status" value="2"/>
</dbReference>
<dbReference type="InterPro" id="IPR035906">
    <property type="entry name" value="MetI-like_sf"/>
</dbReference>
<feature type="transmembrane region" description="Helical" evidence="8">
    <location>
        <begin position="92"/>
        <end position="118"/>
    </location>
</feature>
<reference evidence="11 12" key="1">
    <citation type="submission" date="2023-11" db="EMBL/GenBank/DDBJ databases">
        <title>Genome sequence of Microbacterium rhizosphaerae KACC 19337.</title>
        <authorList>
            <person name="Choi H."/>
            <person name="Kim S."/>
            <person name="Kim Y."/>
            <person name="Kwon S.-W."/>
            <person name="Heo J."/>
        </authorList>
    </citation>
    <scope>NUCLEOTIDE SEQUENCE [LARGE SCALE GENOMIC DNA]</scope>
    <source>
        <strain evidence="11 12">KACC 19337</strain>
    </source>
</reference>
<keyword evidence="6 8" id="KW-1133">Transmembrane helix</keyword>
<comment type="subcellular location">
    <subcellularLocation>
        <location evidence="1">Cell inner membrane</location>
        <topology evidence="1">Multi-pass membrane protein</topology>
    </subcellularLocation>
    <subcellularLocation>
        <location evidence="8">Cell membrane</location>
        <topology evidence="8">Multi-pass membrane protein</topology>
    </subcellularLocation>
</comment>
<keyword evidence="7 8" id="KW-0472">Membrane</keyword>
<feature type="transmembrane region" description="Helical" evidence="8">
    <location>
        <begin position="503"/>
        <end position="521"/>
    </location>
</feature>
<evidence type="ECO:0000256" key="3">
    <source>
        <dbReference type="ARBA" id="ARBA00022475"/>
    </source>
</evidence>
<feature type="transmembrane region" description="Helical" evidence="8">
    <location>
        <begin position="172"/>
        <end position="197"/>
    </location>
</feature>
<keyword evidence="4" id="KW-0997">Cell inner membrane</keyword>
<dbReference type="RefSeq" id="WP_320942374.1">
    <property type="nucleotide sequence ID" value="NZ_BAABEU010000003.1"/>
</dbReference>
<keyword evidence="5 8" id="KW-0812">Transmembrane</keyword>
<feature type="domain" description="ABC transmembrane type-1" evidence="10">
    <location>
        <begin position="93"/>
        <end position="299"/>
    </location>
</feature>
<gene>
    <name evidence="11" type="ORF">SM116_18180</name>
</gene>
<evidence type="ECO:0000256" key="7">
    <source>
        <dbReference type="ARBA" id="ARBA00023136"/>
    </source>
</evidence>
<protein>
    <submittedName>
        <fullName evidence="11">Iron ABC transporter permease</fullName>
    </submittedName>
</protein>
<evidence type="ECO:0000256" key="5">
    <source>
        <dbReference type="ARBA" id="ARBA00022692"/>
    </source>
</evidence>
<evidence type="ECO:0000256" key="8">
    <source>
        <dbReference type="RuleBase" id="RU363032"/>
    </source>
</evidence>
<keyword evidence="2 8" id="KW-0813">Transport</keyword>
<dbReference type="CDD" id="cd06261">
    <property type="entry name" value="TM_PBP2"/>
    <property type="match status" value="2"/>
</dbReference>
<proteinExistence type="inferred from homology"/>
<dbReference type="Proteomes" id="UP001323798">
    <property type="component" value="Chromosome"/>
</dbReference>
<feature type="transmembrane region" description="Helical" evidence="8">
    <location>
        <begin position="324"/>
        <end position="357"/>
    </location>
</feature>
<name>A0ABZ0SNA5_9MICO</name>
<evidence type="ECO:0000256" key="1">
    <source>
        <dbReference type="ARBA" id="ARBA00004429"/>
    </source>
</evidence>
<sequence>MTIQTLEVDTRMGQPAAAPSGVPRATPPRKSPIKDAVTRSPWLIFALLCMVIGVIFIIVPQVNTVATAFRTPTGWGLDAIIEFFSSSRYTSAIWNSLLVVFSTSAIATLLAVPLAFLFARYDFNGKTVALTLVTLATASPPFLGAYAWLILLGRFGVVHNVVMSLFHVDLDLQIVGPVGVIWVVTWLVFPLVFLLSFEGFSNQDPSLVDAARSAGSHRIRTLLKVEIPLAVPGIITGIFMAMLAAFSDFGTPAVIGGEFPVMPTLVYGEYVSEVGGNLSLASTAGLVMILMSSVALTVQRIILAKRAFATLGAKRARTNRAGRLARFWIAFYTTVVLMAAFAPHITLIVVSFMKWNYGILSNQFTLENYSSLFTDHLAPIGVSFMVGGIATVLCSIFGVGISYLLVRKRWKVVSPFLNMTTTLPYIIPGTVLALGYVVVFNNPPLILTGTWMILVIVSFVRKLPFAIKSAEASLSQVHPAVEEAALMAGAGPGRAFLTTTMRLMIGGVLTGASLAFLQMMTELSSSLILYRPPWETMTVAIYRNTLSSGADFGLSAAMGVVLLVSVNVILLAVNLTTRKNIRL</sequence>
<feature type="transmembrane region" description="Helical" evidence="8">
    <location>
        <begin position="227"/>
        <end position="246"/>
    </location>
</feature>
<feature type="transmembrane region" description="Helical" evidence="8">
    <location>
        <begin position="444"/>
        <end position="460"/>
    </location>
</feature>
<organism evidence="11 12">
    <name type="scientific">Microbacterium rhizosphaerae</name>
    <dbReference type="NCBI Taxonomy" id="1678237"/>
    <lineage>
        <taxon>Bacteria</taxon>
        <taxon>Bacillati</taxon>
        <taxon>Actinomycetota</taxon>
        <taxon>Actinomycetes</taxon>
        <taxon>Micrococcales</taxon>
        <taxon>Microbacteriaceae</taxon>
        <taxon>Microbacterium</taxon>
    </lineage>
</organism>
<evidence type="ECO:0000256" key="2">
    <source>
        <dbReference type="ARBA" id="ARBA00022448"/>
    </source>
</evidence>
<accession>A0ABZ0SNA5</accession>
<feature type="domain" description="ABC transmembrane type-1" evidence="10">
    <location>
        <begin position="380"/>
        <end position="573"/>
    </location>
</feature>
<feature type="transmembrane region" description="Helical" evidence="8">
    <location>
        <begin position="280"/>
        <end position="303"/>
    </location>
</feature>
<evidence type="ECO:0000256" key="9">
    <source>
        <dbReference type="SAM" id="MobiDB-lite"/>
    </source>
</evidence>
<dbReference type="PANTHER" id="PTHR43357:SF3">
    <property type="entry name" value="FE(3+)-TRANSPORT SYSTEM PERMEASE PROTEIN FBPB 2"/>
    <property type="match status" value="1"/>
</dbReference>
<keyword evidence="3" id="KW-1003">Cell membrane</keyword>
<keyword evidence="12" id="KW-1185">Reference proteome</keyword>
<dbReference type="PANTHER" id="PTHR43357">
    <property type="entry name" value="INNER MEMBRANE ABC TRANSPORTER PERMEASE PROTEIN YDCV"/>
    <property type="match status" value="1"/>
</dbReference>
<evidence type="ECO:0000259" key="10">
    <source>
        <dbReference type="PROSITE" id="PS50928"/>
    </source>
</evidence>
<evidence type="ECO:0000256" key="6">
    <source>
        <dbReference type="ARBA" id="ARBA00022989"/>
    </source>
</evidence>
<dbReference type="Gene3D" id="1.10.3720.10">
    <property type="entry name" value="MetI-like"/>
    <property type="match status" value="2"/>
</dbReference>
<evidence type="ECO:0000313" key="12">
    <source>
        <dbReference type="Proteomes" id="UP001323798"/>
    </source>
</evidence>
<feature type="transmembrane region" description="Helical" evidence="8">
    <location>
        <begin position="130"/>
        <end position="152"/>
    </location>
</feature>
<feature type="transmembrane region" description="Helical" evidence="8">
    <location>
        <begin position="42"/>
        <end position="62"/>
    </location>
</feature>
<comment type="similarity">
    <text evidence="8">Belongs to the binding-protein-dependent transport system permease family.</text>
</comment>
<dbReference type="PROSITE" id="PS50928">
    <property type="entry name" value="ABC_TM1"/>
    <property type="match status" value="2"/>
</dbReference>
<dbReference type="EMBL" id="CP139368">
    <property type="protein sequence ID" value="WPR89660.1"/>
    <property type="molecule type" value="Genomic_DNA"/>
</dbReference>
<feature type="transmembrane region" description="Helical" evidence="8">
    <location>
        <begin position="416"/>
        <end position="438"/>
    </location>
</feature>
<dbReference type="SUPFAM" id="SSF161098">
    <property type="entry name" value="MetI-like"/>
    <property type="match status" value="2"/>
</dbReference>
<feature type="transmembrane region" description="Helical" evidence="8">
    <location>
        <begin position="552"/>
        <end position="573"/>
    </location>
</feature>